<dbReference type="CDD" id="cd16147">
    <property type="entry name" value="G6S"/>
    <property type="match status" value="1"/>
</dbReference>
<dbReference type="GO" id="GO:0018958">
    <property type="term" value="P:phenol-containing compound metabolic process"/>
    <property type="evidence" value="ECO:0007669"/>
    <property type="project" value="InterPro"/>
</dbReference>
<feature type="signal peptide" evidence="7">
    <location>
        <begin position="1"/>
        <end position="17"/>
    </location>
</feature>
<evidence type="ECO:0000256" key="1">
    <source>
        <dbReference type="ARBA" id="ARBA00008779"/>
    </source>
</evidence>
<feature type="modified residue" description="3-oxoalanine (Cys)" evidence="6">
    <location>
        <position position="74"/>
    </location>
</feature>
<dbReference type="PIRSF" id="PIRSF000972">
    <property type="entry name" value="Arylsulf_plant"/>
    <property type="match status" value="1"/>
</dbReference>
<accession>A0A1L7X1V1</accession>
<gene>
    <name evidence="9" type="ORF">PAC_08899</name>
</gene>
<dbReference type="Proteomes" id="UP000184330">
    <property type="component" value="Unassembled WGS sequence"/>
</dbReference>
<dbReference type="EC" id="3.1.6.1" evidence="5"/>
<dbReference type="Gene3D" id="3.40.720.10">
    <property type="entry name" value="Alkaline Phosphatase, subunit A"/>
    <property type="match status" value="1"/>
</dbReference>
<evidence type="ECO:0000256" key="5">
    <source>
        <dbReference type="PIRNR" id="PIRNR000972"/>
    </source>
</evidence>
<dbReference type="OrthoDB" id="96314at2759"/>
<dbReference type="GO" id="GO:0004065">
    <property type="term" value="F:arylsulfatase activity"/>
    <property type="evidence" value="ECO:0007669"/>
    <property type="project" value="UniProtKB-UniRule"/>
</dbReference>
<keyword evidence="4" id="KW-0325">Glycoprotein</keyword>
<dbReference type="AlphaFoldDB" id="A0A1L7X1V1"/>
<evidence type="ECO:0000256" key="3">
    <source>
        <dbReference type="ARBA" id="ARBA00022801"/>
    </source>
</evidence>
<comment type="similarity">
    <text evidence="1 5">Belongs to the sulfatase family.</text>
</comment>
<evidence type="ECO:0000256" key="7">
    <source>
        <dbReference type="SAM" id="SignalP"/>
    </source>
</evidence>
<dbReference type="PANTHER" id="PTHR43108:SF8">
    <property type="entry name" value="SD21168P"/>
    <property type="match status" value="1"/>
</dbReference>
<dbReference type="GO" id="GO:0008449">
    <property type="term" value="F:N-acetylglucosamine-6-sulfatase activity"/>
    <property type="evidence" value="ECO:0007669"/>
    <property type="project" value="TreeGrafter"/>
</dbReference>
<evidence type="ECO:0000256" key="6">
    <source>
        <dbReference type="PIRSR" id="PIRSR000972-50"/>
    </source>
</evidence>
<dbReference type="STRING" id="576137.A0A1L7X1V1"/>
<dbReference type="InterPro" id="IPR017850">
    <property type="entry name" value="Alkaline_phosphatase_core_sf"/>
</dbReference>
<dbReference type="InterPro" id="IPR012083">
    <property type="entry name" value="Arylsulfatase"/>
</dbReference>
<evidence type="ECO:0000313" key="9">
    <source>
        <dbReference type="EMBL" id="CZR59007.1"/>
    </source>
</evidence>
<dbReference type="SUPFAM" id="SSF53649">
    <property type="entry name" value="Alkaline phosphatase-like"/>
    <property type="match status" value="1"/>
</dbReference>
<dbReference type="EMBL" id="FJOG01000013">
    <property type="protein sequence ID" value="CZR59007.1"/>
    <property type="molecule type" value="Genomic_DNA"/>
</dbReference>
<evidence type="ECO:0000256" key="2">
    <source>
        <dbReference type="ARBA" id="ARBA00022729"/>
    </source>
</evidence>
<protein>
    <recommendedName>
        <fullName evidence="5">Arylsulfatase</fullName>
        <shortName evidence="5">AS</shortName>
        <ecNumber evidence="5">3.1.6.1</ecNumber>
    </recommendedName>
    <alternativeName>
        <fullName evidence="5">Aryl-sulfate sulphohydrolase</fullName>
    </alternativeName>
</protein>
<evidence type="ECO:0000256" key="4">
    <source>
        <dbReference type="ARBA" id="ARBA00023180"/>
    </source>
</evidence>
<evidence type="ECO:0000259" key="8">
    <source>
        <dbReference type="Pfam" id="PF00884"/>
    </source>
</evidence>
<keyword evidence="3 5" id="KW-0378">Hydrolase</keyword>
<dbReference type="InterPro" id="IPR000917">
    <property type="entry name" value="Sulfatase_N"/>
</dbReference>
<proteinExistence type="inferred from homology"/>
<dbReference type="FunFam" id="3.40.720.10:FF:000051">
    <property type="entry name" value="Arylsulfatase"/>
    <property type="match status" value="1"/>
</dbReference>
<dbReference type="PANTHER" id="PTHR43108">
    <property type="entry name" value="N-ACETYLGLUCOSAMINE-6-SULFATASE FAMILY MEMBER"/>
    <property type="match status" value="1"/>
</dbReference>
<keyword evidence="2 7" id="KW-0732">Signal</keyword>
<dbReference type="PROSITE" id="PS00523">
    <property type="entry name" value="SULFATASE_1"/>
    <property type="match status" value="1"/>
</dbReference>
<evidence type="ECO:0000313" key="10">
    <source>
        <dbReference type="Proteomes" id="UP000184330"/>
    </source>
</evidence>
<dbReference type="Pfam" id="PF00884">
    <property type="entry name" value="Sulfatase"/>
    <property type="match status" value="1"/>
</dbReference>
<comment type="PTM">
    <text evidence="6">The conversion to 3-oxoalanine (also known as C-formylglycine, FGly), of a serine or cysteine residue in prokaryotes and of a cysteine residue in eukaryotes, is critical for catalytic activity.</text>
</comment>
<name>A0A1L7X1V1_9HELO</name>
<comment type="catalytic activity">
    <reaction evidence="5">
        <text>an aryl sulfate + H2O = a phenol + sulfate + H(+)</text>
        <dbReference type="Rhea" id="RHEA:17261"/>
        <dbReference type="ChEBI" id="CHEBI:15377"/>
        <dbReference type="ChEBI" id="CHEBI:15378"/>
        <dbReference type="ChEBI" id="CHEBI:16189"/>
        <dbReference type="ChEBI" id="CHEBI:33853"/>
        <dbReference type="ChEBI" id="CHEBI:140317"/>
        <dbReference type="EC" id="3.1.6.1"/>
    </reaction>
</comment>
<sequence>MKFIYGLSLAFAASATALEQQPLQHGDKQPNIVVILTDDQDLHMDSISYMPLLKKHIIDQGTFYKSHYCTTAICCPSRATIWTGRNAHNTNVTDVFPPYGGYPKFVAQGWNQNWLPLWLQDAGYSTFYTGKLFNAHTVENWNSPHPSGWTSSDFLLDPHTYQYLNATFQRNDRPPVSHEGEYSTDVLAEKAYGLLDEAVKLGAPFFLTAAPVAPHSDVNASTFVNPGTGEDLKGIIMQAPIPADRHKHLFPDVKIPRTANFNPDKPSGASWIKRLDKLSDTVIEYNDHFYRRRLQALQAVDELVEGLITRLEDYGILDNTYIIYSTDNGYHISQHRLNPGKECSFEEDINVPLIIRGPDVPIGETNIVSAHADLAPTILKIASAKWGWDGLDGSPIPLSEKELEASKRSRQEHVNVEFWGRGIPEGIYRFSLDDGKVVAYAPNNTYKSLRVISPSYNLQYTTDPGQLNNLYPTSNFLPEQTLLGLPLSKVLPRLDALLMVTKSCKAKTCVDPWSVIHPAGNVKTLGDALNPRFDGFYTEIAENVRFDKCELGYILESEGPQAAAVFQGDSGESEL</sequence>
<feature type="domain" description="Sulfatase N-terminal" evidence="8">
    <location>
        <begin position="30"/>
        <end position="382"/>
    </location>
</feature>
<dbReference type="InterPro" id="IPR024607">
    <property type="entry name" value="Sulfatase_CS"/>
</dbReference>
<dbReference type="GO" id="GO:0005539">
    <property type="term" value="F:glycosaminoglycan binding"/>
    <property type="evidence" value="ECO:0007669"/>
    <property type="project" value="TreeGrafter"/>
</dbReference>
<keyword evidence="10" id="KW-1185">Reference proteome</keyword>
<reference evidence="9 10" key="1">
    <citation type="submission" date="2016-03" db="EMBL/GenBank/DDBJ databases">
        <authorList>
            <person name="Ploux O."/>
        </authorList>
    </citation>
    <scope>NUCLEOTIDE SEQUENCE [LARGE SCALE GENOMIC DNA]</scope>
    <source>
        <strain evidence="9 10">UAMH 11012</strain>
    </source>
</reference>
<organism evidence="9 10">
    <name type="scientific">Phialocephala subalpina</name>
    <dbReference type="NCBI Taxonomy" id="576137"/>
    <lineage>
        <taxon>Eukaryota</taxon>
        <taxon>Fungi</taxon>
        <taxon>Dikarya</taxon>
        <taxon>Ascomycota</taxon>
        <taxon>Pezizomycotina</taxon>
        <taxon>Leotiomycetes</taxon>
        <taxon>Helotiales</taxon>
        <taxon>Mollisiaceae</taxon>
        <taxon>Phialocephala</taxon>
        <taxon>Phialocephala fortinii species complex</taxon>
    </lineage>
</organism>
<feature type="chain" id="PRO_5012860485" description="Arylsulfatase" evidence="7">
    <location>
        <begin position="18"/>
        <end position="575"/>
    </location>
</feature>